<dbReference type="Pfam" id="PF16201">
    <property type="entry name" value="NopRA1"/>
    <property type="match status" value="1"/>
</dbReference>
<dbReference type="PANTHER" id="PTHR13500:SF0">
    <property type="entry name" value="NUCLEOLAR PRE-RIBOSOMAL-ASSOCIATED PROTEIN 1"/>
    <property type="match status" value="1"/>
</dbReference>
<dbReference type="InterPro" id="IPR021714">
    <property type="entry name" value="URB1_N"/>
</dbReference>
<dbReference type="Proteomes" id="UP000308768">
    <property type="component" value="Unassembled WGS sequence"/>
</dbReference>
<feature type="compositionally biased region" description="Basic and acidic residues" evidence="1">
    <location>
        <begin position="1333"/>
        <end position="1361"/>
    </location>
</feature>
<dbReference type="InterPro" id="IPR039844">
    <property type="entry name" value="URB1"/>
</dbReference>
<dbReference type="GO" id="GO:0005730">
    <property type="term" value="C:nucleolus"/>
    <property type="evidence" value="ECO:0007669"/>
    <property type="project" value="TreeGrafter"/>
</dbReference>
<evidence type="ECO:0000313" key="5">
    <source>
        <dbReference type="EMBL" id="TKA68767.1"/>
    </source>
</evidence>
<protein>
    <submittedName>
        <fullName evidence="5">Uncharacterized protein</fullName>
    </submittedName>
</protein>
<dbReference type="InterPro" id="IPR059018">
    <property type="entry name" value="HEAT_URB1"/>
</dbReference>
<feature type="compositionally biased region" description="Low complexity" evidence="1">
    <location>
        <begin position="1860"/>
        <end position="1878"/>
    </location>
</feature>
<dbReference type="EMBL" id="NAJN01000787">
    <property type="protein sequence ID" value="TKA68767.1"/>
    <property type="molecule type" value="Genomic_DNA"/>
</dbReference>
<dbReference type="Pfam" id="PF20566">
    <property type="entry name" value="Eap1"/>
    <property type="match status" value="1"/>
</dbReference>
<feature type="region of interest" description="Disordered" evidence="1">
    <location>
        <begin position="1"/>
        <end position="37"/>
    </location>
</feature>
<feature type="region of interest" description="Disordered" evidence="1">
    <location>
        <begin position="1204"/>
        <end position="1374"/>
    </location>
</feature>
<feature type="compositionally biased region" description="Pro residues" evidence="1">
    <location>
        <begin position="1763"/>
        <end position="1773"/>
    </location>
</feature>
<keyword evidence="6" id="KW-1185">Reference proteome</keyword>
<dbReference type="InterPro" id="IPR032436">
    <property type="entry name" value="URB1_C"/>
</dbReference>
<feature type="compositionally biased region" description="Basic and acidic residues" evidence="1">
    <location>
        <begin position="1289"/>
        <end position="1308"/>
    </location>
</feature>
<comment type="caution">
    <text evidence="5">The sequence shown here is derived from an EMBL/GenBank/DDBJ whole genome shotgun (WGS) entry which is preliminary data.</text>
</comment>
<evidence type="ECO:0000259" key="4">
    <source>
        <dbReference type="Pfam" id="PF26140"/>
    </source>
</evidence>
<reference evidence="5 6" key="1">
    <citation type="submission" date="2017-03" db="EMBL/GenBank/DDBJ databases">
        <title>Genomes of endolithic fungi from Antarctica.</title>
        <authorList>
            <person name="Coleine C."/>
            <person name="Masonjones S."/>
            <person name="Stajich J.E."/>
        </authorList>
    </citation>
    <scope>NUCLEOTIDE SEQUENCE [LARGE SCALE GENOMIC DNA]</scope>
    <source>
        <strain evidence="5 6">CCFEE 5187</strain>
    </source>
</reference>
<dbReference type="SUPFAM" id="SSF48371">
    <property type="entry name" value="ARM repeat"/>
    <property type="match status" value="1"/>
</dbReference>
<feature type="compositionally biased region" description="Polar residues" evidence="1">
    <location>
        <begin position="1504"/>
        <end position="1519"/>
    </location>
</feature>
<proteinExistence type="predicted"/>
<dbReference type="GO" id="GO:0000463">
    <property type="term" value="P:maturation of LSU-rRNA from tricistronic rRNA transcript (SSU-rRNA, 5.8S rRNA, LSU-rRNA)"/>
    <property type="evidence" value="ECO:0007669"/>
    <property type="project" value="TreeGrafter"/>
</dbReference>
<feature type="region of interest" description="Disordered" evidence="1">
    <location>
        <begin position="1645"/>
        <end position="1709"/>
    </location>
</feature>
<feature type="domain" description="URB1 central HEAT repeat" evidence="4">
    <location>
        <begin position="650"/>
        <end position="841"/>
    </location>
</feature>
<feature type="compositionally biased region" description="Gly residues" evidence="1">
    <location>
        <begin position="1935"/>
        <end position="1945"/>
    </location>
</feature>
<evidence type="ECO:0000256" key="1">
    <source>
        <dbReference type="SAM" id="MobiDB-lite"/>
    </source>
</evidence>
<feature type="region of interest" description="Disordered" evidence="1">
    <location>
        <begin position="1754"/>
        <end position="1959"/>
    </location>
</feature>
<feature type="compositionally biased region" description="Polar residues" evidence="1">
    <location>
        <begin position="1594"/>
        <end position="1612"/>
    </location>
</feature>
<feature type="compositionally biased region" description="Basic and acidic residues" evidence="1">
    <location>
        <begin position="1437"/>
        <end position="1460"/>
    </location>
</feature>
<sequence>MAKRLAESSAQHRADPRHAKRQRLDQPEKQRPKAEEIHSARQLQLLLKFQQDAAPQLRSGVQSFKAFLESIVYAQEDLNLPRQRAILGEYLELEKPKDPAEKDATYLSGLMQTWGWASQSNNDYLVSAVTAIVALLLKTLSKQLEFRDHGISICKTILQPAQLKLVSRSLAAPKHKEHVISPCLRMLTEIVSFDGGAVARHVFLKQDYTLDTKILARNLGIRKGLADASAEDRRKPSVRSNAIRYLLAHFRYQDETAKTGILNHSHVVKALFDHIRDDSPEVATEIINVVKAQIVLDATLSKFSKRNVLTERTLSSIASLYRAEQSSDEIENEKKSIDIVAHEFLLLVSTTPELGALRSSSGWYPPGTDKKPKLNETEENFVSINLGLDSVEWYGRHKGRASVRNTVLASFIQNLRPYANKLELELILAIFKSAPELVADYFFKKASFTFDPKLTATWIGYSSFLFSTVQLSVPEYFGREEGYSTIPPPVSIVIESILPQPLSQKILARCLNQNSRLITFFAIRLLTIAFQKLRQVLQSLASSQEQQPLLWRQASAKLLSTFCQRCPKMKDVIATFRNMSEDNMVQREAITRLLALYYELTPQIALDEKFDVSIALAAALSRAETAGTPHELGEMRLLELNHLVDIAHRSPNMQWWRKPETLRFTPFMTLLKLVVVRPKSESVVQIQRLLSSVITETGILQQETENLSLDALVLSLASSETWSAPDAVFDFLDDCFRRLVAKAVKYQDDLDSIITAQFNTDLQAKCAPVSLLWTTLKEQWPFVAKSEPEHLAGISCWVVRLSTLLRGIGEDATVLEGITRDIVEATEARGLGDVVKRAMMECQSLNLTGDKQQKSDGTLSNVDSSARTDVNATKGEKRKLLETERLPHEDENHPGLNRWMQKEIEEAIEDGAVGDLVLCLCSNYSDIRRQALAILKGKLIPKIENSTYSEWEQVDLLLGELIETSRTVIESQALPYIVGVFAARALTVLTDPSHFMYPKINKFLQRGPSWNIGRLPSYWAEKIILAEPDDDDAYHKEVEWLVDLLTEGLRSTADMDIYRARNMFERVLVLYSAPSPSKQLKEKLLRLVHRATLVEGSTTLITRSGLLSWIQLQVASQDENRSTLQWLAKQLYDSCDQERVDEWSWKGASVTVQALSAAEEASISNLTAMTGGQRYTPDQLLRLRKSELICKPDGLPAIEQWMEQQPEQRNKQQQLRAQNARSDEHPSEHETPQRPSLLNAGPSDDVILGPPKTSFASASAARNPAKSSESNGKPTQTTQLDETSNNDRTNFRDRFFKERDNDRTRDRMSVTNGRRVGRDDAEGWTSVKPRKSFGHDEGERMQRNGDRNRQQNGNQRERDGEFDNENAGRRNVAGRAKFEQPWLREENNLRSREVEEDREMVKDRGWRDRERDKDRRNEREWTRGIRMEQDPEWMDESSEKKEKNQAHTQEDFQRWKERMKAGATPAEEKEEPVAEPVLMTPLAADVNPEKMFGHFGDRKPSETLGKSSTPLSNSQSAKPKSSRFAGFFAPKEEKPRAQAEALLPTATTASPAPSVPNEDKEGFQRILQMLGGANIGSQPSQAKPVGSGPASLSDLLSTHKPSQSARASQQTEAIPFDDGKDVFGAPMRDHVLKREAIAELQHEDHESIRAMTGQEGRALFSPREEFGQGNMPESMGPNRGLREQRRSMYDDTSLRNGPSRDSADLKSLLNNDAARPAHLSRDREFLLNLIQPSMQTPIERRSQQAPRQLDSDGFQLFLDNKPPHQPAPKPEALPPGLFDGRLLDNGPFSQPDPQRRDQDASHERALRQMRQTSQRPTSGFFEDPSNQFQRNKPQQEPNPNRRPSIPQHQQFPHDNFFMKAQMQQNQSQPQPQHPQARAQQDRNVAPPPGFSASMRHAPGFGIPGPPPMSYGPYHGAPPQGPQGAPPGFFNPSSAPGGGMGQGGMPPGFAPPHMRGDLPPQMFEGGAMRMNMDGGRNMPPLPPPPPGVGASGRPQYEAFGEMGPPKQMLPQMGPPGMEWGYGMLGSRKQ</sequence>
<dbReference type="Pfam" id="PF11707">
    <property type="entry name" value="Npa1"/>
    <property type="match status" value="1"/>
</dbReference>
<feature type="region of interest" description="Disordered" evidence="1">
    <location>
        <begin position="847"/>
        <end position="868"/>
    </location>
</feature>
<dbReference type="STRING" id="331657.A0A4U0WZP1"/>
<dbReference type="InterPro" id="IPR016024">
    <property type="entry name" value="ARM-type_fold"/>
</dbReference>
<dbReference type="Pfam" id="PF26140">
    <property type="entry name" value="HEAT_URB1"/>
    <property type="match status" value="1"/>
</dbReference>
<evidence type="ECO:0000259" key="2">
    <source>
        <dbReference type="Pfam" id="PF11707"/>
    </source>
</evidence>
<feature type="domain" description="URB1 N-terminal" evidence="2">
    <location>
        <begin position="108"/>
        <end position="461"/>
    </location>
</feature>
<feature type="region of interest" description="Disordered" evidence="1">
    <location>
        <begin position="1571"/>
        <end position="1622"/>
    </location>
</feature>
<feature type="compositionally biased region" description="Low complexity" evidence="1">
    <location>
        <begin position="1204"/>
        <end position="1214"/>
    </location>
</feature>
<name>A0A4U0WZP1_9PEZI</name>
<feature type="compositionally biased region" description="Basic and acidic residues" evidence="1">
    <location>
        <begin position="1221"/>
        <end position="1232"/>
    </location>
</feature>
<feature type="compositionally biased region" description="Polar residues" evidence="1">
    <location>
        <begin position="1824"/>
        <end position="1838"/>
    </location>
</feature>
<feature type="compositionally biased region" description="Basic and acidic residues" evidence="1">
    <location>
        <begin position="1793"/>
        <end position="1806"/>
    </location>
</feature>
<dbReference type="GO" id="GO:0000466">
    <property type="term" value="P:maturation of 5.8S rRNA from tricistronic rRNA transcript (SSU-rRNA, 5.8S rRNA, LSU-rRNA)"/>
    <property type="evidence" value="ECO:0007669"/>
    <property type="project" value="TreeGrafter"/>
</dbReference>
<feature type="compositionally biased region" description="Basic and acidic residues" evidence="1">
    <location>
        <begin position="1680"/>
        <end position="1693"/>
    </location>
</feature>
<organism evidence="5 6">
    <name type="scientific">Cryomyces minteri</name>
    <dbReference type="NCBI Taxonomy" id="331657"/>
    <lineage>
        <taxon>Eukaryota</taxon>
        <taxon>Fungi</taxon>
        <taxon>Dikarya</taxon>
        <taxon>Ascomycota</taxon>
        <taxon>Pezizomycotina</taxon>
        <taxon>Dothideomycetes</taxon>
        <taxon>Dothideomycetes incertae sedis</taxon>
        <taxon>Cryomyces</taxon>
    </lineage>
</organism>
<feature type="region of interest" description="Disordered" evidence="1">
    <location>
        <begin position="1489"/>
        <end position="1537"/>
    </location>
</feature>
<feature type="domain" description="URB1 C-terminal" evidence="3">
    <location>
        <begin position="915"/>
        <end position="1109"/>
    </location>
</feature>
<evidence type="ECO:0000259" key="3">
    <source>
        <dbReference type="Pfam" id="PF16201"/>
    </source>
</evidence>
<feature type="compositionally biased region" description="Polar residues" evidence="1">
    <location>
        <begin position="1265"/>
        <end position="1288"/>
    </location>
</feature>
<dbReference type="PANTHER" id="PTHR13500">
    <property type="entry name" value="NUCLEOLAR PRERIBOSOMAL-ASSOCIATED PROTEIN 1"/>
    <property type="match status" value="1"/>
</dbReference>
<feature type="compositionally biased region" description="Basic and acidic residues" evidence="1">
    <location>
        <begin position="1392"/>
        <end position="1429"/>
    </location>
</feature>
<dbReference type="OrthoDB" id="72892at2759"/>
<feature type="region of interest" description="Disordered" evidence="1">
    <location>
        <begin position="1392"/>
        <end position="1477"/>
    </location>
</feature>
<gene>
    <name evidence="5" type="ORF">B0A49_08343</name>
</gene>
<dbReference type="InterPro" id="IPR046784">
    <property type="entry name" value="Eap1"/>
</dbReference>
<accession>A0A4U0WZP1</accession>
<feature type="region of interest" description="Disordered" evidence="1">
    <location>
        <begin position="1980"/>
        <end position="2013"/>
    </location>
</feature>
<feature type="compositionally biased region" description="Basic and acidic residues" evidence="1">
    <location>
        <begin position="1489"/>
        <end position="1501"/>
    </location>
</feature>
<feature type="compositionally biased region" description="Low complexity" evidence="1">
    <location>
        <begin position="1925"/>
        <end position="1934"/>
    </location>
</feature>
<evidence type="ECO:0000313" key="6">
    <source>
        <dbReference type="Proteomes" id="UP000308768"/>
    </source>
</evidence>